<evidence type="ECO:0000313" key="2">
    <source>
        <dbReference type="Proteomes" id="UP000827976"/>
    </source>
</evidence>
<dbReference type="Proteomes" id="UP000827976">
    <property type="component" value="Chromosome 5"/>
</dbReference>
<dbReference type="EMBL" id="CM037015">
    <property type="protein sequence ID" value="KAH7682355.1"/>
    <property type="molecule type" value="Genomic_DNA"/>
</dbReference>
<accession>A0ACB7W4M0</accession>
<protein>
    <submittedName>
        <fullName evidence="1">Uncharacterized protein</fullName>
    </submittedName>
</protein>
<sequence length="141" mass="15273">MGTPCATLSSVKFHPQWDKNPPVAPCANTCSCGTHDCTTKPTCLVLSRNPSGKNPTGSSMLVELNYWALDSMSDGVRTTHRNLYPLISNPQANSFIWPHVSVPTLPNDTYSTDLLGCLSSQDKQLTSSMSGEQDWISGPTK</sequence>
<gene>
    <name evidence="1" type="ORF">IHE45_05G115600</name>
</gene>
<reference evidence="2" key="1">
    <citation type="journal article" date="2022" name="Nat. Commun.">
        <title>Chromosome evolution and the genetic basis of agronomically important traits in greater yam.</title>
        <authorList>
            <person name="Bredeson J.V."/>
            <person name="Lyons J.B."/>
            <person name="Oniyinde I.O."/>
            <person name="Okereke N.R."/>
            <person name="Kolade O."/>
            <person name="Nnabue I."/>
            <person name="Nwadili C.O."/>
            <person name="Hribova E."/>
            <person name="Parker M."/>
            <person name="Nwogha J."/>
            <person name="Shu S."/>
            <person name="Carlson J."/>
            <person name="Kariba R."/>
            <person name="Muthemba S."/>
            <person name="Knop K."/>
            <person name="Barton G.J."/>
            <person name="Sherwood A.V."/>
            <person name="Lopez-Montes A."/>
            <person name="Asiedu R."/>
            <person name="Jamnadass R."/>
            <person name="Muchugi A."/>
            <person name="Goodstein D."/>
            <person name="Egesi C.N."/>
            <person name="Featherston J."/>
            <person name="Asfaw A."/>
            <person name="Simpson G.G."/>
            <person name="Dolezel J."/>
            <person name="Hendre P.S."/>
            <person name="Van Deynze A."/>
            <person name="Kumar P.L."/>
            <person name="Obidiegwu J.E."/>
            <person name="Bhattacharjee R."/>
            <person name="Rokhsar D.S."/>
        </authorList>
    </citation>
    <scope>NUCLEOTIDE SEQUENCE [LARGE SCALE GENOMIC DNA]</scope>
    <source>
        <strain evidence="2">cv. TDa95/00328</strain>
    </source>
</reference>
<comment type="caution">
    <text evidence="1">The sequence shown here is derived from an EMBL/GenBank/DDBJ whole genome shotgun (WGS) entry which is preliminary data.</text>
</comment>
<organism evidence="1 2">
    <name type="scientific">Dioscorea alata</name>
    <name type="common">Purple yam</name>
    <dbReference type="NCBI Taxonomy" id="55571"/>
    <lineage>
        <taxon>Eukaryota</taxon>
        <taxon>Viridiplantae</taxon>
        <taxon>Streptophyta</taxon>
        <taxon>Embryophyta</taxon>
        <taxon>Tracheophyta</taxon>
        <taxon>Spermatophyta</taxon>
        <taxon>Magnoliopsida</taxon>
        <taxon>Liliopsida</taxon>
        <taxon>Dioscoreales</taxon>
        <taxon>Dioscoreaceae</taxon>
        <taxon>Dioscorea</taxon>
    </lineage>
</organism>
<proteinExistence type="predicted"/>
<keyword evidence="2" id="KW-1185">Reference proteome</keyword>
<name>A0ACB7W4M0_DIOAL</name>
<evidence type="ECO:0000313" key="1">
    <source>
        <dbReference type="EMBL" id="KAH7682355.1"/>
    </source>
</evidence>